<protein>
    <submittedName>
        <fullName evidence="5">Oxidoreductase</fullName>
    </submittedName>
</protein>
<reference evidence="5" key="1">
    <citation type="journal article" date="2014" name="Int. J. Syst. Evol. Microbiol.">
        <title>Complete genome sequence of Corynebacterium casei LMG S-19264T (=DSM 44701T), isolated from a smear-ripened cheese.</title>
        <authorList>
            <consortium name="US DOE Joint Genome Institute (JGI-PGF)"/>
            <person name="Walter F."/>
            <person name="Albersmeier A."/>
            <person name="Kalinowski J."/>
            <person name="Ruckert C."/>
        </authorList>
    </citation>
    <scope>NUCLEOTIDE SEQUENCE</scope>
    <source>
        <strain evidence="5">CGMCC 1.12827</strain>
    </source>
</reference>
<evidence type="ECO:0000256" key="3">
    <source>
        <dbReference type="SAM" id="MobiDB-lite"/>
    </source>
</evidence>
<dbReference type="PANTHER" id="PTHR30137:SF8">
    <property type="entry name" value="BLR5498 PROTEIN"/>
    <property type="match status" value="1"/>
</dbReference>
<dbReference type="InterPro" id="IPR036661">
    <property type="entry name" value="Luciferase-like_sf"/>
</dbReference>
<evidence type="ECO:0000259" key="4">
    <source>
        <dbReference type="Pfam" id="PF00296"/>
    </source>
</evidence>
<gene>
    <name evidence="5" type="ORF">GCM10011489_09770</name>
</gene>
<keyword evidence="2" id="KW-0503">Monooxygenase</keyword>
<dbReference type="InterPro" id="IPR050766">
    <property type="entry name" value="Bact_Lucif_Oxidored"/>
</dbReference>
<dbReference type="Pfam" id="PF00296">
    <property type="entry name" value="Bac_luciferase"/>
    <property type="match status" value="1"/>
</dbReference>
<dbReference type="RefSeq" id="WP_188585453.1">
    <property type="nucleotide sequence ID" value="NZ_BMGC01000004.1"/>
</dbReference>
<organism evidence="5 6">
    <name type="scientific">Gordonia jinhuaensis</name>
    <dbReference type="NCBI Taxonomy" id="1517702"/>
    <lineage>
        <taxon>Bacteria</taxon>
        <taxon>Bacillati</taxon>
        <taxon>Actinomycetota</taxon>
        <taxon>Actinomycetes</taxon>
        <taxon>Mycobacteriales</taxon>
        <taxon>Gordoniaceae</taxon>
        <taxon>Gordonia</taxon>
    </lineage>
</organism>
<reference evidence="5" key="2">
    <citation type="submission" date="2020-09" db="EMBL/GenBank/DDBJ databases">
        <authorList>
            <person name="Sun Q."/>
            <person name="Zhou Y."/>
        </authorList>
    </citation>
    <scope>NUCLEOTIDE SEQUENCE</scope>
    <source>
        <strain evidence="5">CGMCC 1.12827</strain>
    </source>
</reference>
<evidence type="ECO:0000313" key="6">
    <source>
        <dbReference type="Proteomes" id="UP000621454"/>
    </source>
</evidence>
<dbReference type="NCBIfam" id="TIGR03858">
    <property type="entry name" value="LLM_2I7G"/>
    <property type="match status" value="1"/>
</dbReference>
<feature type="compositionally biased region" description="Polar residues" evidence="3">
    <location>
        <begin position="1"/>
        <end position="14"/>
    </location>
</feature>
<keyword evidence="1" id="KW-0560">Oxidoreductase</keyword>
<proteinExistence type="predicted"/>
<comment type="caution">
    <text evidence="5">The sequence shown here is derived from an EMBL/GenBank/DDBJ whole genome shotgun (WGS) entry which is preliminary data.</text>
</comment>
<evidence type="ECO:0000256" key="1">
    <source>
        <dbReference type="ARBA" id="ARBA00023002"/>
    </source>
</evidence>
<accession>A0A916T1G5</accession>
<name>A0A916T1G5_9ACTN</name>
<dbReference type="EMBL" id="BMGC01000004">
    <property type="protein sequence ID" value="GGB23546.1"/>
    <property type="molecule type" value="Genomic_DNA"/>
</dbReference>
<dbReference type="Proteomes" id="UP000621454">
    <property type="component" value="Unassembled WGS sequence"/>
</dbReference>
<evidence type="ECO:0000256" key="2">
    <source>
        <dbReference type="ARBA" id="ARBA00023033"/>
    </source>
</evidence>
<feature type="region of interest" description="Disordered" evidence="3">
    <location>
        <begin position="1"/>
        <end position="24"/>
    </location>
</feature>
<keyword evidence="6" id="KW-1185">Reference proteome</keyword>
<dbReference type="PANTHER" id="PTHR30137">
    <property type="entry name" value="LUCIFERASE-LIKE MONOOXYGENASE"/>
    <property type="match status" value="1"/>
</dbReference>
<dbReference type="Gene3D" id="3.20.20.30">
    <property type="entry name" value="Luciferase-like domain"/>
    <property type="match status" value="1"/>
</dbReference>
<dbReference type="AlphaFoldDB" id="A0A916T1G5"/>
<dbReference type="GO" id="GO:0016705">
    <property type="term" value="F:oxidoreductase activity, acting on paired donors, with incorporation or reduction of molecular oxygen"/>
    <property type="evidence" value="ECO:0007669"/>
    <property type="project" value="InterPro"/>
</dbReference>
<dbReference type="GO" id="GO:0004497">
    <property type="term" value="F:monooxygenase activity"/>
    <property type="evidence" value="ECO:0007669"/>
    <property type="project" value="UniProtKB-KW"/>
</dbReference>
<feature type="domain" description="Luciferase-like" evidence="4">
    <location>
        <begin position="42"/>
        <end position="325"/>
    </location>
</feature>
<dbReference type="InterPro" id="IPR011251">
    <property type="entry name" value="Luciferase-like_dom"/>
</dbReference>
<dbReference type="InterPro" id="IPR022290">
    <property type="entry name" value="LLM_Atu2307-like"/>
</dbReference>
<dbReference type="SUPFAM" id="SSF51679">
    <property type="entry name" value="Bacterial luciferase-like"/>
    <property type="match status" value="1"/>
</dbReference>
<sequence>MPTDSGASNPSDTPDTGARPGSDTIDFGLHTFGDITRDADGHPLPAAQVLRNVVAEAQAADAAGVGFFGVEEHHRADFAISAPEVVLGAIASVTDNIRLGSAVTVLSSDDPVRVYERFSTLDGLSGGRAEIIVGRGSFIESFPLFGYELENYEILFDEKLELFERLLHNEPVSWSGTQRAPLTDQRVYPAPESGRRIRTWVGVGGSPESVVRAARFDLPMMLAIIGGSPARFAPLADLYRRAYAQFGTPLQPLAVHSPGFVADTDEEAKNIFYPFWQAQMTQLGRERGWGPVTRAEFEHAVGPDGALFVGSPQTVAAKITSVVQLLDLDRFDLKYSMGNLGHEHLLHCVQLFGTEVIPLVRQSLSVTSE</sequence>
<dbReference type="GO" id="GO:0005829">
    <property type="term" value="C:cytosol"/>
    <property type="evidence" value="ECO:0007669"/>
    <property type="project" value="TreeGrafter"/>
</dbReference>
<evidence type="ECO:0000313" key="5">
    <source>
        <dbReference type="EMBL" id="GGB23546.1"/>
    </source>
</evidence>